<evidence type="ECO:0000313" key="3">
    <source>
        <dbReference type="Proteomes" id="UP001196509"/>
    </source>
</evidence>
<keyword evidence="3" id="KW-1185">Reference proteome</keyword>
<dbReference type="EMBL" id="JAICBX010000002">
    <property type="protein sequence ID" value="MBW8637534.1"/>
    <property type="molecule type" value="Genomic_DNA"/>
</dbReference>
<organism evidence="2 3">
    <name type="scientific">Flavimaribacter sediminis</name>
    <dbReference type="NCBI Taxonomy" id="2865987"/>
    <lineage>
        <taxon>Bacteria</taxon>
        <taxon>Pseudomonadati</taxon>
        <taxon>Pseudomonadota</taxon>
        <taxon>Alphaproteobacteria</taxon>
        <taxon>Hyphomicrobiales</taxon>
        <taxon>Rhizobiaceae</taxon>
        <taxon>Flavimaribacter</taxon>
    </lineage>
</organism>
<evidence type="ECO:0000256" key="1">
    <source>
        <dbReference type="SAM" id="Phobius"/>
    </source>
</evidence>
<feature type="transmembrane region" description="Helical" evidence="1">
    <location>
        <begin position="9"/>
        <end position="27"/>
    </location>
</feature>
<proteinExistence type="predicted"/>
<keyword evidence="1" id="KW-0472">Membrane</keyword>
<gene>
    <name evidence="2" type="ORF">K1W69_10070</name>
</gene>
<comment type="caution">
    <text evidence="2">The sequence shown here is derived from an EMBL/GenBank/DDBJ whole genome shotgun (WGS) entry which is preliminary data.</text>
</comment>
<sequence length="66" mass="7408">MGRYLTRNGFYRYASTLIIAGFAMLCQPISHEIFVYGFPVLLSGVVLFLILDHLPGETVKEEENGV</sequence>
<dbReference type="Proteomes" id="UP001196509">
    <property type="component" value="Unassembled WGS sequence"/>
</dbReference>
<keyword evidence="1" id="KW-0812">Transmembrane</keyword>
<feature type="transmembrane region" description="Helical" evidence="1">
    <location>
        <begin position="33"/>
        <end position="51"/>
    </location>
</feature>
<reference evidence="2" key="1">
    <citation type="submission" date="2021-08" db="EMBL/GenBank/DDBJ databases">
        <title>Hoeflea bacterium WL0058 sp. nov., isolated from the sediment.</title>
        <authorList>
            <person name="Wang L."/>
            <person name="Zhang D."/>
        </authorList>
    </citation>
    <scope>NUCLEOTIDE SEQUENCE</scope>
    <source>
        <strain evidence="2">WL0058</strain>
    </source>
</reference>
<evidence type="ECO:0000313" key="2">
    <source>
        <dbReference type="EMBL" id="MBW8637534.1"/>
    </source>
</evidence>
<dbReference type="RefSeq" id="WP_220228233.1">
    <property type="nucleotide sequence ID" value="NZ_JAICBX010000002.1"/>
</dbReference>
<name>A0AAE2ZIW9_9HYPH</name>
<keyword evidence="1" id="KW-1133">Transmembrane helix</keyword>
<dbReference type="AlphaFoldDB" id="A0AAE2ZIW9"/>
<accession>A0AAE2ZIW9</accession>
<protein>
    <submittedName>
        <fullName evidence="2">Uncharacterized protein</fullName>
    </submittedName>
</protein>